<dbReference type="OrthoDB" id="7949261at2"/>
<protein>
    <recommendedName>
        <fullName evidence="3">Lipoprotein</fullName>
    </recommendedName>
</protein>
<comment type="caution">
    <text evidence="1">The sequence shown here is derived from an EMBL/GenBank/DDBJ whole genome shotgun (WGS) entry which is preliminary data.</text>
</comment>
<organism evidence="1 2">
    <name type="scientific">Brevundimonas halotolerans</name>
    <dbReference type="NCBI Taxonomy" id="69670"/>
    <lineage>
        <taxon>Bacteria</taxon>
        <taxon>Pseudomonadati</taxon>
        <taxon>Pseudomonadota</taxon>
        <taxon>Alphaproteobacteria</taxon>
        <taxon>Caulobacterales</taxon>
        <taxon>Caulobacteraceae</taxon>
        <taxon>Brevundimonas</taxon>
    </lineage>
</organism>
<dbReference type="RefSeq" id="WP_123288417.1">
    <property type="nucleotide sequence ID" value="NZ_JACIJB010000008.1"/>
</dbReference>
<name>A0A7W9E8N2_9CAUL</name>
<evidence type="ECO:0008006" key="3">
    <source>
        <dbReference type="Google" id="ProtNLM"/>
    </source>
</evidence>
<evidence type="ECO:0000313" key="2">
    <source>
        <dbReference type="Proteomes" id="UP000548978"/>
    </source>
</evidence>
<dbReference type="Proteomes" id="UP000548978">
    <property type="component" value="Unassembled WGS sequence"/>
</dbReference>
<accession>A0A7W9E8N2</accession>
<reference evidence="1 2" key="1">
    <citation type="submission" date="2020-08" db="EMBL/GenBank/DDBJ databases">
        <title>Genomic Encyclopedia of Type Strains, Phase IV (KMG-IV): sequencing the most valuable type-strain genomes for metagenomic binning, comparative biology and taxonomic classification.</title>
        <authorList>
            <person name="Goeker M."/>
        </authorList>
    </citation>
    <scope>NUCLEOTIDE SEQUENCE [LARGE SCALE GENOMIC DNA]</scope>
    <source>
        <strain evidence="1 2">DSM 24448</strain>
    </source>
</reference>
<gene>
    <name evidence="1" type="ORF">FHS65_001908</name>
</gene>
<proteinExistence type="predicted"/>
<dbReference type="EMBL" id="JACIJB010000008">
    <property type="protein sequence ID" value="MBB5661149.1"/>
    <property type="molecule type" value="Genomic_DNA"/>
</dbReference>
<dbReference type="AlphaFoldDB" id="A0A7W9E8N2"/>
<evidence type="ECO:0000313" key="1">
    <source>
        <dbReference type="EMBL" id="MBB5661149.1"/>
    </source>
</evidence>
<keyword evidence="2" id="KW-1185">Reference proteome</keyword>
<sequence>MAVQSYLKAGAAALVGALSLSGCMSLITGGDLIREGEPMARFTFENRSQSQPFDTILISTCDASSYGLDRLPEGVVVRPGQSYSWDVSAGCYDIMVGNVGDGSTPGKRIRIPANTRFTLYYTGEGSDPYRQEVR</sequence>